<dbReference type="Proteomes" id="UP000054248">
    <property type="component" value="Unassembled WGS sequence"/>
</dbReference>
<keyword evidence="2" id="KW-1185">Reference proteome</keyword>
<gene>
    <name evidence="1" type="ORF">M407DRAFT_22908</name>
</gene>
<name>A0A0C3QKH7_9AGAM</name>
<dbReference type="AlphaFoldDB" id="A0A0C3QKH7"/>
<protein>
    <submittedName>
        <fullName evidence="1">Uncharacterized protein</fullName>
    </submittedName>
</protein>
<evidence type="ECO:0000313" key="1">
    <source>
        <dbReference type="EMBL" id="KIO27856.1"/>
    </source>
</evidence>
<accession>A0A0C3QKH7</accession>
<reference evidence="2" key="2">
    <citation type="submission" date="2015-01" db="EMBL/GenBank/DDBJ databases">
        <title>Evolutionary Origins and Diversification of the Mycorrhizal Mutualists.</title>
        <authorList>
            <consortium name="DOE Joint Genome Institute"/>
            <consortium name="Mycorrhizal Genomics Consortium"/>
            <person name="Kohler A."/>
            <person name="Kuo A."/>
            <person name="Nagy L.G."/>
            <person name="Floudas D."/>
            <person name="Copeland A."/>
            <person name="Barry K.W."/>
            <person name="Cichocki N."/>
            <person name="Veneault-Fourrey C."/>
            <person name="LaButti K."/>
            <person name="Lindquist E.A."/>
            <person name="Lipzen A."/>
            <person name="Lundell T."/>
            <person name="Morin E."/>
            <person name="Murat C."/>
            <person name="Riley R."/>
            <person name="Ohm R."/>
            <person name="Sun H."/>
            <person name="Tunlid A."/>
            <person name="Henrissat B."/>
            <person name="Grigoriev I.V."/>
            <person name="Hibbett D.S."/>
            <person name="Martin F."/>
        </authorList>
    </citation>
    <scope>NUCLEOTIDE SEQUENCE [LARGE SCALE GENOMIC DNA]</scope>
    <source>
        <strain evidence="2">MUT 4182</strain>
    </source>
</reference>
<reference evidence="1 2" key="1">
    <citation type="submission" date="2014-04" db="EMBL/GenBank/DDBJ databases">
        <authorList>
            <consortium name="DOE Joint Genome Institute"/>
            <person name="Kuo A."/>
            <person name="Girlanda M."/>
            <person name="Perotto S."/>
            <person name="Kohler A."/>
            <person name="Nagy L.G."/>
            <person name="Floudas D."/>
            <person name="Copeland A."/>
            <person name="Barry K.W."/>
            <person name="Cichocki N."/>
            <person name="Veneault-Fourrey C."/>
            <person name="LaButti K."/>
            <person name="Lindquist E.A."/>
            <person name="Lipzen A."/>
            <person name="Lundell T."/>
            <person name="Morin E."/>
            <person name="Murat C."/>
            <person name="Sun H."/>
            <person name="Tunlid A."/>
            <person name="Henrissat B."/>
            <person name="Grigoriev I.V."/>
            <person name="Hibbett D.S."/>
            <person name="Martin F."/>
            <person name="Nordberg H.P."/>
            <person name="Cantor M.N."/>
            <person name="Hua S.X."/>
        </authorList>
    </citation>
    <scope>NUCLEOTIDE SEQUENCE [LARGE SCALE GENOMIC DNA]</scope>
    <source>
        <strain evidence="1 2">MUT 4182</strain>
    </source>
</reference>
<sequence>MSNVFLSTRPPVTASDAEKLRSLWEAVPQSDVDLFEIHGYIRDIKPQKRTLLYTVELGGKPGAKVLQLDNPDTEPVGDLYKSINMASPLGGDNIQAEADPRELSRDRFSLNFNPIELDNGVLASVSAFCKIGVEAKLSCLKVMAKGDCFETNFGTGADENCAGFLVVEIPTVYEGGTLVLCKGDCKTTIDWSAKKEKQEALGLRWAFIPLGVKSQVQAITSGYRVTLNYKIFATGAVLYKFPKDRECFDVEELNLYKCLESLYHDSNFLLGGGRIALPCQYEYPTADMWRASALGKILKGSDHILWHASKKVGYEPAMRVVRKLSVEFDLSNTSWLEDVTFKAIRDQGSNRYPVDTFSSYNPKLGLVYLTSNSLRPPSSYSCMDEYSTAFQILGDEQDCASILEMDLIWAAAPKAWVKESSFVQDIGGEKGSIVHSYVAGVIILELPVYSD</sequence>
<dbReference type="EMBL" id="KN823002">
    <property type="protein sequence ID" value="KIO27856.1"/>
    <property type="molecule type" value="Genomic_DNA"/>
</dbReference>
<proteinExistence type="predicted"/>
<dbReference type="OrthoDB" id="27483at2759"/>
<evidence type="ECO:0000313" key="2">
    <source>
        <dbReference type="Proteomes" id="UP000054248"/>
    </source>
</evidence>
<organism evidence="1 2">
    <name type="scientific">Tulasnella calospora MUT 4182</name>
    <dbReference type="NCBI Taxonomy" id="1051891"/>
    <lineage>
        <taxon>Eukaryota</taxon>
        <taxon>Fungi</taxon>
        <taxon>Dikarya</taxon>
        <taxon>Basidiomycota</taxon>
        <taxon>Agaricomycotina</taxon>
        <taxon>Agaricomycetes</taxon>
        <taxon>Cantharellales</taxon>
        <taxon>Tulasnellaceae</taxon>
        <taxon>Tulasnella</taxon>
    </lineage>
</organism>
<dbReference type="HOGENOM" id="CLU_607194_0_0_1"/>